<dbReference type="Proteomes" id="UP000324222">
    <property type="component" value="Unassembled WGS sequence"/>
</dbReference>
<feature type="compositionally biased region" description="Polar residues" evidence="1">
    <location>
        <begin position="28"/>
        <end position="45"/>
    </location>
</feature>
<name>A0A5B7HRI1_PORTR</name>
<dbReference type="EMBL" id="VSRR010034617">
    <property type="protein sequence ID" value="MPC72369.1"/>
    <property type="molecule type" value="Genomic_DNA"/>
</dbReference>
<dbReference type="AlphaFoldDB" id="A0A5B7HRI1"/>
<gene>
    <name evidence="2" type="ORF">E2C01_066673</name>
</gene>
<keyword evidence="3" id="KW-1185">Reference proteome</keyword>
<evidence type="ECO:0000313" key="3">
    <source>
        <dbReference type="Proteomes" id="UP000324222"/>
    </source>
</evidence>
<proteinExistence type="predicted"/>
<evidence type="ECO:0000256" key="1">
    <source>
        <dbReference type="SAM" id="MobiDB-lite"/>
    </source>
</evidence>
<feature type="region of interest" description="Disordered" evidence="1">
    <location>
        <begin position="1"/>
        <end position="45"/>
    </location>
</feature>
<comment type="caution">
    <text evidence="2">The sequence shown here is derived from an EMBL/GenBank/DDBJ whole genome shotgun (WGS) entry which is preliminary data.</text>
</comment>
<sequence length="67" mass="7218">MPITDWGEGRRLAESPPPPPPPPHSAQGHHSTYPPANTSTTKPHFNLISDTSPKLNLHSFGLIACVL</sequence>
<evidence type="ECO:0000313" key="2">
    <source>
        <dbReference type="EMBL" id="MPC72369.1"/>
    </source>
</evidence>
<reference evidence="2 3" key="1">
    <citation type="submission" date="2019-05" db="EMBL/GenBank/DDBJ databases">
        <title>Another draft genome of Portunus trituberculatus and its Hox gene families provides insights of decapod evolution.</title>
        <authorList>
            <person name="Jeong J.-H."/>
            <person name="Song I."/>
            <person name="Kim S."/>
            <person name="Choi T."/>
            <person name="Kim D."/>
            <person name="Ryu S."/>
            <person name="Kim W."/>
        </authorList>
    </citation>
    <scope>NUCLEOTIDE SEQUENCE [LARGE SCALE GENOMIC DNA]</scope>
    <source>
        <tissue evidence="2">Muscle</tissue>
    </source>
</reference>
<organism evidence="2 3">
    <name type="scientific">Portunus trituberculatus</name>
    <name type="common">Swimming crab</name>
    <name type="synonym">Neptunus trituberculatus</name>
    <dbReference type="NCBI Taxonomy" id="210409"/>
    <lineage>
        <taxon>Eukaryota</taxon>
        <taxon>Metazoa</taxon>
        <taxon>Ecdysozoa</taxon>
        <taxon>Arthropoda</taxon>
        <taxon>Crustacea</taxon>
        <taxon>Multicrustacea</taxon>
        <taxon>Malacostraca</taxon>
        <taxon>Eumalacostraca</taxon>
        <taxon>Eucarida</taxon>
        <taxon>Decapoda</taxon>
        <taxon>Pleocyemata</taxon>
        <taxon>Brachyura</taxon>
        <taxon>Eubrachyura</taxon>
        <taxon>Portunoidea</taxon>
        <taxon>Portunidae</taxon>
        <taxon>Portuninae</taxon>
        <taxon>Portunus</taxon>
    </lineage>
</organism>
<feature type="compositionally biased region" description="Pro residues" evidence="1">
    <location>
        <begin position="15"/>
        <end position="24"/>
    </location>
</feature>
<protein>
    <submittedName>
        <fullName evidence="2">Uncharacterized protein</fullName>
    </submittedName>
</protein>
<accession>A0A5B7HRI1</accession>